<feature type="transmembrane region" description="Helical" evidence="6">
    <location>
        <begin position="88"/>
        <end position="111"/>
    </location>
</feature>
<organism evidence="7 8">
    <name type="scientific">Hornefia porci</name>
    <dbReference type="NCBI Taxonomy" id="2652292"/>
    <lineage>
        <taxon>Bacteria</taxon>
        <taxon>Bacillati</taxon>
        <taxon>Bacillota</taxon>
        <taxon>Clostridia</taxon>
        <taxon>Peptostreptococcales</taxon>
        <taxon>Anaerovoracaceae</taxon>
        <taxon>Hornefia</taxon>
    </lineage>
</organism>
<accession>A0A1Q9JL54</accession>
<feature type="transmembrane region" description="Helical" evidence="6">
    <location>
        <begin position="215"/>
        <end position="233"/>
    </location>
</feature>
<feature type="transmembrane region" description="Helical" evidence="6">
    <location>
        <begin position="181"/>
        <end position="203"/>
    </location>
</feature>
<keyword evidence="4 6" id="KW-1133">Transmembrane helix</keyword>
<feature type="transmembrane region" description="Helical" evidence="6">
    <location>
        <begin position="155"/>
        <end position="175"/>
    </location>
</feature>
<dbReference type="InterPro" id="IPR002797">
    <property type="entry name" value="Polysacc_synth"/>
</dbReference>
<dbReference type="RefSeq" id="WP_075714876.1">
    <property type="nucleotide sequence ID" value="NZ_MJIE01000001.1"/>
</dbReference>
<comment type="caution">
    <text evidence="7">The sequence shown here is derived from an EMBL/GenBank/DDBJ whole genome shotgun (WGS) entry which is preliminary data.</text>
</comment>
<evidence type="ECO:0000313" key="8">
    <source>
        <dbReference type="Proteomes" id="UP000187404"/>
    </source>
</evidence>
<feature type="transmembrane region" description="Helical" evidence="6">
    <location>
        <begin position="57"/>
        <end position="76"/>
    </location>
</feature>
<dbReference type="PANTHER" id="PTHR30250:SF11">
    <property type="entry name" value="O-ANTIGEN TRANSPORTER-RELATED"/>
    <property type="match status" value="1"/>
</dbReference>
<keyword evidence="3 6" id="KW-0812">Transmembrane</keyword>
<feature type="transmembrane region" description="Helical" evidence="6">
    <location>
        <begin position="296"/>
        <end position="315"/>
    </location>
</feature>
<dbReference type="OrthoDB" id="9180265at2"/>
<evidence type="ECO:0000256" key="4">
    <source>
        <dbReference type="ARBA" id="ARBA00022989"/>
    </source>
</evidence>
<protein>
    <submittedName>
        <fullName evidence="7">Uncharacterized protein</fullName>
    </submittedName>
</protein>
<evidence type="ECO:0000256" key="6">
    <source>
        <dbReference type="SAM" id="Phobius"/>
    </source>
</evidence>
<evidence type="ECO:0000256" key="3">
    <source>
        <dbReference type="ARBA" id="ARBA00022692"/>
    </source>
</evidence>
<feature type="transmembrane region" description="Helical" evidence="6">
    <location>
        <begin position="427"/>
        <end position="443"/>
    </location>
</feature>
<dbReference type="STRING" id="1261640.BHK98_00950"/>
<evidence type="ECO:0000256" key="2">
    <source>
        <dbReference type="ARBA" id="ARBA00022475"/>
    </source>
</evidence>
<proteinExistence type="predicted"/>
<gene>
    <name evidence="7" type="ORF">BHK98_00950</name>
</gene>
<feature type="transmembrane region" description="Helical" evidence="6">
    <location>
        <begin position="387"/>
        <end position="407"/>
    </location>
</feature>
<feature type="transmembrane region" description="Helical" evidence="6">
    <location>
        <begin position="362"/>
        <end position="381"/>
    </location>
</feature>
<keyword evidence="5 6" id="KW-0472">Membrane</keyword>
<comment type="subcellular location">
    <subcellularLocation>
        <location evidence="1">Cell membrane</location>
        <topology evidence="1">Multi-pass membrane protein</topology>
    </subcellularLocation>
</comment>
<dbReference type="EMBL" id="MJIE01000001">
    <property type="protein sequence ID" value="OLR56887.1"/>
    <property type="molecule type" value="Genomic_DNA"/>
</dbReference>
<dbReference type="Pfam" id="PF01943">
    <property type="entry name" value="Polysacc_synt"/>
    <property type="match status" value="1"/>
</dbReference>
<feature type="transmembrane region" description="Helical" evidence="6">
    <location>
        <begin position="126"/>
        <end position="143"/>
    </location>
</feature>
<dbReference type="PANTHER" id="PTHR30250">
    <property type="entry name" value="PST FAMILY PREDICTED COLANIC ACID TRANSPORTER"/>
    <property type="match status" value="1"/>
</dbReference>
<keyword evidence="2" id="KW-1003">Cell membrane</keyword>
<dbReference type="InterPro" id="IPR050833">
    <property type="entry name" value="Poly_Biosynth_Transport"/>
</dbReference>
<feature type="transmembrane region" description="Helical" evidence="6">
    <location>
        <begin position="327"/>
        <end position="350"/>
    </location>
</feature>
<dbReference type="Proteomes" id="UP000187404">
    <property type="component" value="Unassembled WGS sequence"/>
</dbReference>
<keyword evidence="8" id="KW-1185">Reference proteome</keyword>
<evidence type="ECO:0000256" key="1">
    <source>
        <dbReference type="ARBA" id="ARBA00004651"/>
    </source>
</evidence>
<reference evidence="7 8" key="1">
    <citation type="journal article" date="2016" name="Appl. Environ. Microbiol.">
        <title>Function and Phylogeny of Bacterial Butyryl Coenzyme A:Acetate Transferases and Their Diversity in the Proximal Colon of Swine.</title>
        <authorList>
            <person name="Trachsel J."/>
            <person name="Bayles D.O."/>
            <person name="Looft T."/>
            <person name="Levine U.Y."/>
            <person name="Allen H.K."/>
        </authorList>
    </citation>
    <scope>NUCLEOTIDE SEQUENCE [LARGE SCALE GENOMIC DNA]</scope>
    <source>
        <strain evidence="7 8">68-3-10</strain>
    </source>
</reference>
<evidence type="ECO:0000256" key="5">
    <source>
        <dbReference type="ARBA" id="ARBA00023136"/>
    </source>
</evidence>
<name>A0A1Q9JL54_9FIRM</name>
<feature type="transmembrane region" description="Helical" evidence="6">
    <location>
        <begin position="253"/>
        <end position="275"/>
    </location>
</feature>
<dbReference type="AlphaFoldDB" id="A0A1Q9JL54"/>
<sequence length="487" mass="55781">MMDKLRLKYQSRSVQLRASFWFVVCSFLQRAISVITTPVFTRILSTGEYGEFTVFNTWTGIATIIVTLNLFAGVFTQGLVKFEEDRKIFCSTLQGLTLTLTVGWTAVYLAFQDFLNDAMSMNTKQGLMMLIIIWSSSAFQFWAAEQRVLYHYKGLVMLTLAISVMQPAVSILFILSSDDKVTARILGIALVNAIGYTSCFVAQMIRGRKFFSSKYWKYAVMFNLPLIPHYLSITVLTSADRVMIERMVGASEAGIYGLAYSLAQIMTLLNTSLVQALDPWLYQRIKYNRINEMARVADYCVLLIALFNLILIAFAPEAVRIFAPESYYDAIWVIPPVAMSTVFMFLYDLFAKFEFYYEKRMFIMAASVIGAILNVVLNFIFIRIFGYYAAGYTTLFCYFLYAAGHYFAMRHICNQFLDRVRPYNMRIIAIVIVGFMGAGFLLMMTYRNIYMRYALVLVFCAAAYLERNRIRSLIRDLSAAQKEGRNG</sequence>
<feature type="transmembrane region" description="Helical" evidence="6">
    <location>
        <begin position="449"/>
        <end position="465"/>
    </location>
</feature>
<dbReference type="GO" id="GO:0005886">
    <property type="term" value="C:plasma membrane"/>
    <property type="evidence" value="ECO:0007669"/>
    <property type="project" value="UniProtKB-SubCell"/>
</dbReference>
<evidence type="ECO:0000313" key="7">
    <source>
        <dbReference type="EMBL" id="OLR56887.1"/>
    </source>
</evidence>